<dbReference type="EMBL" id="BGPR01075984">
    <property type="protein sequence ID" value="GBL58585.1"/>
    <property type="molecule type" value="Genomic_DNA"/>
</dbReference>
<accession>A0A4Y1ZMX1</accession>
<dbReference type="EMBL" id="BGPR01075990">
    <property type="protein sequence ID" value="GBL58639.1"/>
    <property type="molecule type" value="Genomic_DNA"/>
</dbReference>
<protein>
    <submittedName>
        <fullName evidence="1">Uncharacterized protein</fullName>
    </submittedName>
</protein>
<proteinExistence type="predicted"/>
<dbReference type="EMBL" id="BGPR01075996">
    <property type="protein sequence ID" value="GBL58700.1"/>
    <property type="molecule type" value="Genomic_DNA"/>
</dbReference>
<dbReference type="EMBL" id="BGPR01075988">
    <property type="protein sequence ID" value="GBL58619.1"/>
    <property type="molecule type" value="Genomic_DNA"/>
</dbReference>
<evidence type="ECO:0000313" key="4">
    <source>
        <dbReference type="EMBL" id="GBL58700.1"/>
    </source>
</evidence>
<gene>
    <name evidence="4" type="ORF">AVEN_121013_1</name>
    <name evidence="2" type="ORF">AVEN_272681_1</name>
    <name evidence="3" type="ORF">AVEN_28513_1</name>
    <name evidence="1" type="ORF">AVEN_6536_1</name>
</gene>
<dbReference type="AlphaFoldDB" id="A0A4Y1ZMX1"/>
<evidence type="ECO:0000313" key="2">
    <source>
        <dbReference type="EMBL" id="GBL58619.1"/>
    </source>
</evidence>
<sequence>MVLGLLSGFKTRTGLASLFKSTSVEATRSPFRETFPGKSVTAYLNFPETSGTAWIRHSNLAGLRLFSLAITERNFECSALAENKGISSLPVCISFFSMSIVEVKFCRNSWPIIQGSVVSAT</sequence>
<evidence type="ECO:0000313" key="1">
    <source>
        <dbReference type="EMBL" id="GBL58585.1"/>
    </source>
</evidence>
<reference evidence="1 5" key="1">
    <citation type="journal article" date="2019" name="Sci. Rep.">
        <title>Orb-weaving spider Araneus ventricosus genome elucidates the spidroin gene catalogue.</title>
        <authorList>
            <person name="Kono N."/>
            <person name="Nakamura H."/>
            <person name="Ohtoshi R."/>
            <person name="Moran D.A.P."/>
            <person name="Shinohara A."/>
            <person name="Yoshida Y."/>
            <person name="Fujiwara M."/>
            <person name="Mori M."/>
            <person name="Tomita M."/>
            <person name="Arakawa K."/>
        </authorList>
    </citation>
    <scope>NUCLEOTIDE SEQUENCE [LARGE SCALE GENOMIC DNA]</scope>
</reference>
<evidence type="ECO:0000313" key="5">
    <source>
        <dbReference type="Proteomes" id="UP000499080"/>
    </source>
</evidence>
<comment type="caution">
    <text evidence="1">The sequence shown here is derived from an EMBL/GenBank/DDBJ whole genome shotgun (WGS) entry which is preliminary data.</text>
</comment>
<name>A0A4Y1ZMX1_ARAVE</name>
<dbReference type="Proteomes" id="UP000499080">
    <property type="component" value="Unassembled WGS sequence"/>
</dbReference>
<evidence type="ECO:0000313" key="3">
    <source>
        <dbReference type="EMBL" id="GBL58639.1"/>
    </source>
</evidence>
<organism evidence="1 5">
    <name type="scientific">Araneus ventricosus</name>
    <name type="common">Orbweaver spider</name>
    <name type="synonym">Epeira ventricosa</name>
    <dbReference type="NCBI Taxonomy" id="182803"/>
    <lineage>
        <taxon>Eukaryota</taxon>
        <taxon>Metazoa</taxon>
        <taxon>Ecdysozoa</taxon>
        <taxon>Arthropoda</taxon>
        <taxon>Chelicerata</taxon>
        <taxon>Arachnida</taxon>
        <taxon>Araneae</taxon>
        <taxon>Araneomorphae</taxon>
        <taxon>Entelegynae</taxon>
        <taxon>Araneoidea</taxon>
        <taxon>Araneidae</taxon>
        <taxon>Araneus</taxon>
    </lineage>
</organism>
<dbReference type="OrthoDB" id="6458537at2759"/>
<keyword evidence="5" id="KW-1185">Reference proteome</keyword>